<sequence>MNHDIPTFDDAAREREWQAQEHALQAERLGLDPAAGDARVRRYRLLARTLRTPAPVALPADFARQVAAQVATLPVRRPAADTRFESTLAGVLAATLLVAGGVMLVDYGSAWLPAFRGLLPASGTPATGWLLALGGCLGASWLLGLWQRRAHDPAT</sequence>
<keyword evidence="1" id="KW-1133">Transmembrane helix</keyword>
<reference evidence="2 3" key="1">
    <citation type="submission" date="2024-06" db="EMBL/GenBank/DDBJ databases">
        <authorList>
            <person name="Woo H."/>
        </authorList>
    </citation>
    <scope>NUCLEOTIDE SEQUENCE [LARGE SCALE GENOMIC DNA]</scope>
    <source>
        <strain evidence="2 3">S2-g</strain>
    </source>
</reference>
<accession>A0ABV3QJL5</accession>
<organism evidence="2 3">
    <name type="scientific">Rhodanobacter geophilus</name>
    <dbReference type="NCBI Taxonomy" id="3162488"/>
    <lineage>
        <taxon>Bacteria</taxon>
        <taxon>Pseudomonadati</taxon>
        <taxon>Pseudomonadota</taxon>
        <taxon>Gammaproteobacteria</taxon>
        <taxon>Lysobacterales</taxon>
        <taxon>Rhodanobacteraceae</taxon>
        <taxon>Rhodanobacter</taxon>
    </lineage>
</organism>
<evidence type="ECO:0008006" key="4">
    <source>
        <dbReference type="Google" id="ProtNLM"/>
    </source>
</evidence>
<comment type="caution">
    <text evidence="2">The sequence shown here is derived from an EMBL/GenBank/DDBJ whole genome shotgun (WGS) entry which is preliminary data.</text>
</comment>
<dbReference type="RefSeq" id="WP_367842961.1">
    <property type="nucleotide sequence ID" value="NZ_JBFOHL010000001.1"/>
</dbReference>
<proteinExistence type="predicted"/>
<dbReference type="EMBL" id="JBFOHL010000001">
    <property type="protein sequence ID" value="MEW9622644.1"/>
    <property type="molecule type" value="Genomic_DNA"/>
</dbReference>
<keyword evidence="1" id="KW-0812">Transmembrane</keyword>
<dbReference type="Proteomes" id="UP001556170">
    <property type="component" value="Unassembled WGS sequence"/>
</dbReference>
<evidence type="ECO:0000313" key="2">
    <source>
        <dbReference type="EMBL" id="MEW9622644.1"/>
    </source>
</evidence>
<keyword evidence="1" id="KW-0472">Membrane</keyword>
<feature type="transmembrane region" description="Helical" evidence="1">
    <location>
        <begin position="86"/>
        <end position="107"/>
    </location>
</feature>
<name>A0ABV3QJL5_9GAMM</name>
<evidence type="ECO:0000313" key="3">
    <source>
        <dbReference type="Proteomes" id="UP001556170"/>
    </source>
</evidence>
<evidence type="ECO:0000256" key="1">
    <source>
        <dbReference type="SAM" id="Phobius"/>
    </source>
</evidence>
<keyword evidence="3" id="KW-1185">Reference proteome</keyword>
<gene>
    <name evidence="2" type="ORF">ABQJ56_00165</name>
</gene>
<feature type="transmembrane region" description="Helical" evidence="1">
    <location>
        <begin position="127"/>
        <end position="146"/>
    </location>
</feature>
<protein>
    <recommendedName>
        <fullName evidence="4">DUF1707 domain-containing protein</fullName>
    </recommendedName>
</protein>